<name>A0A915JXK2_ROMCU</name>
<dbReference type="WBParaSite" id="nRc.2.0.1.t30749-RA">
    <property type="protein sequence ID" value="nRc.2.0.1.t30749-RA"/>
    <property type="gene ID" value="nRc.2.0.1.g30749"/>
</dbReference>
<dbReference type="AlphaFoldDB" id="A0A915JXK2"/>
<reference evidence="2" key="1">
    <citation type="submission" date="2022-11" db="UniProtKB">
        <authorList>
            <consortium name="WormBaseParasite"/>
        </authorList>
    </citation>
    <scope>IDENTIFICATION</scope>
</reference>
<protein>
    <submittedName>
        <fullName evidence="2">Uncharacterized protein</fullName>
    </submittedName>
</protein>
<sequence length="109" mass="12503">MKYLLPLQGIGVVAGFWQEYAGILPSSPYIINRSFILAFCGGTERCRHGVTECNWQNGKFSLCSVRLEVTVGRFPQNRTHPFGPKVHFQAESFKLLAIRFVPFRRKRQV</sequence>
<proteinExistence type="predicted"/>
<dbReference type="Proteomes" id="UP000887565">
    <property type="component" value="Unplaced"/>
</dbReference>
<accession>A0A915JXK2</accession>
<organism evidence="1 2">
    <name type="scientific">Romanomermis culicivorax</name>
    <name type="common">Nematode worm</name>
    <dbReference type="NCBI Taxonomy" id="13658"/>
    <lineage>
        <taxon>Eukaryota</taxon>
        <taxon>Metazoa</taxon>
        <taxon>Ecdysozoa</taxon>
        <taxon>Nematoda</taxon>
        <taxon>Enoplea</taxon>
        <taxon>Dorylaimia</taxon>
        <taxon>Mermithida</taxon>
        <taxon>Mermithoidea</taxon>
        <taxon>Mermithidae</taxon>
        <taxon>Romanomermis</taxon>
    </lineage>
</organism>
<evidence type="ECO:0000313" key="1">
    <source>
        <dbReference type="Proteomes" id="UP000887565"/>
    </source>
</evidence>
<keyword evidence="1" id="KW-1185">Reference proteome</keyword>
<evidence type="ECO:0000313" key="2">
    <source>
        <dbReference type="WBParaSite" id="nRc.2.0.1.t30749-RA"/>
    </source>
</evidence>